<evidence type="ECO:0000313" key="12">
    <source>
        <dbReference type="Proteomes" id="UP000061362"/>
    </source>
</evidence>
<evidence type="ECO:0000313" key="4">
    <source>
        <dbReference type="EMBL" id="AIM27530.1"/>
    </source>
</evidence>
<feature type="domain" description="TsaA-like" evidence="3">
    <location>
        <begin position="4"/>
        <end position="123"/>
    </location>
</feature>
<evidence type="ECO:0000259" key="3">
    <source>
        <dbReference type="PROSITE" id="PS51668"/>
    </source>
</evidence>
<dbReference type="EMBL" id="CP012174">
    <property type="protein sequence ID" value="AKV78885.1"/>
    <property type="molecule type" value="Genomic_DNA"/>
</dbReference>
<dbReference type="Proteomes" id="UP000061362">
    <property type="component" value="Chromosome"/>
</dbReference>
<dbReference type="InterPro" id="IPR040372">
    <property type="entry name" value="YaeB-like"/>
</dbReference>
<dbReference type="PATRIC" id="fig|43687.5.peg.1509"/>
<dbReference type="Proteomes" id="UP000056255">
    <property type="component" value="Chromosome"/>
</dbReference>
<accession>A0A088E878</accession>
<gene>
    <name evidence="4" type="ORF">HA72_1388</name>
    <name evidence="5" type="ORF">MsedA_1406</name>
    <name evidence="6" type="ORF">MsedB_1408</name>
    <name evidence="7" type="ORF">MsedC_1406</name>
    <name evidence="8" type="ORF">MsedD_1407</name>
    <name evidence="9" type="ORF">MsedE_1412</name>
</gene>
<dbReference type="InterPro" id="IPR036413">
    <property type="entry name" value="YaeB-like_sf"/>
</dbReference>
<protein>
    <submittedName>
        <fullName evidence="5">Methyltransferase</fullName>
    </submittedName>
</protein>
<dbReference type="Proteomes" id="UP000029084">
    <property type="component" value="Chromosome"/>
</dbReference>
<dbReference type="EMBL" id="CP012173">
    <property type="protein sequence ID" value="AKV76633.1"/>
    <property type="molecule type" value="Genomic_DNA"/>
</dbReference>
<reference evidence="4 10" key="1">
    <citation type="journal article" date="2014" name="J. Bacteriol.">
        <title>Role of an Archaeal PitA Transporter in the Copper and Arsenic Resistance of Metallosphaera sedula, an Extreme Thermoacidophile.</title>
        <authorList>
            <person name="McCarthy S."/>
            <person name="Ai C."/>
            <person name="Wheaton G."/>
            <person name="Tevatia R."/>
            <person name="Eckrich V."/>
            <person name="Kelly R."/>
            <person name="Blum P."/>
        </authorList>
    </citation>
    <scope>NUCLEOTIDE SEQUENCE [LARGE SCALE GENOMIC DNA]</scope>
    <source>
        <strain evidence="4 10">CuR1</strain>
    </source>
</reference>
<evidence type="ECO:0000313" key="8">
    <source>
        <dbReference type="EMBL" id="AKV81130.1"/>
    </source>
</evidence>
<dbReference type="InterPro" id="IPR023370">
    <property type="entry name" value="TrmO-like_N"/>
</dbReference>
<dbReference type="RefSeq" id="WP_012021333.1">
    <property type="nucleotide sequence ID" value="NZ_CP008822.1"/>
</dbReference>
<comment type="similarity">
    <text evidence="2">Belongs to the tRNA methyltransferase O family.</text>
</comment>
<evidence type="ECO:0000313" key="14">
    <source>
        <dbReference type="Proteomes" id="UP000062475"/>
    </source>
</evidence>
<name>A0A088E878_9CREN</name>
<evidence type="ECO:0000313" key="15">
    <source>
        <dbReference type="Proteomes" id="UP000068832"/>
    </source>
</evidence>
<dbReference type="EMBL" id="CP012172">
    <property type="protein sequence ID" value="AKV74394.1"/>
    <property type="molecule type" value="Genomic_DNA"/>
</dbReference>
<dbReference type="EMBL" id="CP008822">
    <property type="protein sequence ID" value="AIM27530.1"/>
    <property type="molecule type" value="Genomic_DNA"/>
</dbReference>
<keyword evidence="5" id="KW-0808">Transferase</keyword>
<dbReference type="AlphaFoldDB" id="A0A088E878"/>
<dbReference type="GeneID" id="91755888"/>
<sequence length="133" mass="15017">MITYEPIGFIEVEGEPSRQKESFVVVRPDLAEGLLGLNEFSHGIVIYHLHLASFNGPIKVRSGERVGIFATRSPNRPNPIGISVVEILEVERNRVKVRGLNAFNGTPVLDIKPYDKWDSVANPRVPRWHQVQH</sequence>
<dbReference type="EMBL" id="CP012176">
    <property type="protein sequence ID" value="AKV83368.1"/>
    <property type="molecule type" value="Genomic_DNA"/>
</dbReference>
<keyword evidence="5" id="KW-0489">Methyltransferase</keyword>
<evidence type="ECO:0000313" key="13">
    <source>
        <dbReference type="Proteomes" id="UP000062398"/>
    </source>
</evidence>
<dbReference type="Proteomes" id="UP000062475">
    <property type="component" value="Chromosome"/>
</dbReference>
<dbReference type="OMA" id="HMRSEIV"/>
<dbReference type="NCBIfam" id="TIGR00104">
    <property type="entry name" value="tRNA_TsaA"/>
    <property type="match status" value="1"/>
</dbReference>
<reference evidence="12 13" key="2">
    <citation type="journal article" date="2015" name="Genome Announc.">
        <title>Complete Genome Sequences of Evolved Arsenate-Resistant Metallosphaera sedula Strains.</title>
        <authorList>
            <person name="Ai C."/>
            <person name="McCarthy S."/>
            <person name="Schackwitz W."/>
            <person name="Martin J."/>
            <person name="Lipzen A."/>
            <person name="Blum P."/>
        </authorList>
    </citation>
    <scope>NUCLEOTIDE SEQUENCE [LARGE SCALE GENOMIC DNA]</scope>
    <source>
        <strain evidence="7 13">ARS120-1</strain>
        <strain evidence="8 12">ARS120-2</strain>
        <strain evidence="5 15">ARS50-1</strain>
        <strain evidence="6 14">ARS50-2</strain>
    </source>
</reference>
<dbReference type="GO" id="GO:0032259">
    <property type="term" value="P:methylation"/>
    <property type="evidence" value="ECO:0007669"/>
    <property type="project" value="UniProtKB-KW"/>
</dbReference>
<keyword evidence="1" id="KW-0949">S-adenosyl-L-methionine</keyword>
<evidence type="ECO:0000313" key="7">
    <source>
        <dbReference type="EMBL" id="AKV78885.1"/>
    </source>
</evidence>
<dbReference type="SUPFAM" id="SSF118196">
    <property type="entry name" value="YaeB-like"/>
    <property type="match status" value="1"/>
</dbReference>
<organism evidence="4 10">
    <name type="scientific">Metallosphaera sedula</name>
    <dbReference type="NCBI Taxonomy" id="43687"/>
    <lineage>
        <taxon>Archaea</taxon>
        <taxon>Thermoproteota</taxon>
        <taxon>Thermoprotei</taxon>
        <taxon>Sulfolobales</taxon>
        <taxon>Sulfolobaceae</taxon>
        <taxon>Metallosphaera</taxon>
    </lineage>
</organism>
<dbReference type="GO" id="GO:0008168">
    <property type="term" value="F:methyltransferase activity"/>
    <property type="evidence" value="ECO:0007669"/>
    <property type="project" value="UniProtKB-KW"/>
</dbReference>
<evidence type="ECO:0000313" key="9">
    <source>
        <dbReference type="EMBL" id="AKV83368.1"/>
    </source>
</evidence>
<dbReference type="Pfam" id="PF01980">
    <property type="entry name" value="TrmO_N"/>
    <property type="match status" value="1"/>
</dbReference>
<evidence type="ECO:0000313" key="5">
    <source>
        <dbReference type="EMBL" id="AKV74394.1"/>
    </source>
</evidence>
<dbReference type="PROSITE" id="PS51668">
    <property type="entry name" value="TSAA_2"/>
    <property type="match status" value="1"/>
</dbReference>
<dbReference type="CDD" id="cd09281">
    <property type="entry name" value="UPF0066"/>
    <property type="match status" value="1"/>
</dbReference>
<evidence type="ECO:0000256" key="1">
    <source>
        <dbReference type="ARBA" id="ARBA00022691"/>
    </source>
</evidence>
<dbReference type="InterPro" id="IPR036414">
    <property type="entry name" value="YaeB_N_sf"/>
</dbReference>
<dbReference type="Proteomes" id="UP000062398">
    <property type="component" value="Chromosome"/>
</dbReference>
<dbReference type="OrthoDB" id="40408at2157"/>
<dbReference type="Gene3D" id="2.40.30.70">
    <property type="entry name" value="YaeB-like"/>
    <property type="match status" value="1"/>
</dbReference>
<proteinExistence type="inferred from homology"/>
<reference evidence="9 11" key="3">
    <citation type="submission" date="2015-07" db="EMBL/GenBank/DDBJ databases">
        <title>Physiological, transcriptional responses and genome re-sequencing of acid resistant extremely thermoacidophilic Metallosphaera sedula SARC-M1.</title>
        <authorList>
            <person name="Ai C."/>
            <person name="McCarthy S."/>
            <person name="Eckrich V."/>
            <person name="Rudrappa D."/>
            <person name="Qiu G."/>
            <person name="Blum P."/>
        </authorList>
    </citation>
    <scope>NUCLEOTIDE SEQUENCE [LARGE SCALE GENOMIC DNA]</scope>
    <source>
        <strain evidence="9 11">SARC-M1</strain>
    </source>
</reference>
<evidence type="ECO:0000313" key="10">
    <source>
        <dbReference type="Proteomes" id="UP000029084"/>
    </source>
</evidence>
<dbReference type="PANTHER" id="PTHR12818">
    <property type="entry name" value="TRNA (ADENINE(37)-N6)-METHYLTRANSFERASE"/>
    <property type="match status" value="1"/>
</dbReference>
<dbReference type="EMBL" id="CP012175">
    <property type="protein sequence ID" value="AKV81130.1"/>
    <property type="molecule type" value="Genomic_DNA"/>
</dbReference>
<dbReference type="PANTHER" id="PTHR12818:SF0">
    <property type="entry name" value="TRNA (ADENINE(37)-N6)-METHYLTRANSFERASE"/>
    <property type="match status" value="1"/>
</dbReference>
<evidence type="ECO:0000256" key="2">
    <source>
        <dbReference type="ARBA" id="ARBA00033753"/>
    </source>
</evidence>
<dbReference type="Proteomes" id="UP000068832">
    <property type="component" value="Chromosome"/>
</dbReference>
<evidence type="ECO:0000313" key="6">
    <source>
        <dbReference type="EMBL" id="AKV76633.1"/>
    </source>
</evidence>
<evidence type="ECO:0000313" key="11">
    <source>
        <dbReference type="Proteomes" id="UP000056255"/>
    </source>
</evidence>